<comment type="subcellular location">
    <subcellularLocation>
        <location evidence="1">Nucleus</location>
    </subcellularLocation>
</comment>
<reference evidence="8 9" key="1">
    <citation type="journal article" date="2015" name="Genome Announc.">
        <title>Draft Genome Sequence and Gene Annotation of the Entomopathogenic Fungus Verticillium hemipterigenum.</title>
        <authorList>
            <person name="Horn F."/>
            <person name="Habel A."/>
            <person name="Scharf D.H."/>
            <person name="Dworschak J."/>
            <person name="Brakhage A.A."/>
            <person name="Guthke R."/>
            <person name="Hertweck C."/>
            <person name="Linde J."/>
        </authorList>
    </citation>
    <scope>NUCLEOTIDE SEQUENCE [LARGE SCALE GENOMIC DNA]</scope>
</reference>
<keyword evidence="9" id="KW-1185">Reference proteome</keyword>
<dbReference type="GO" id="GO:0046983">
    <property type="term" value="F:protein dimerization activity"/>
    <property type="evidence" value="ECO:0007669"/>
    <property type="project" value="InterPro"/>
</dbReference>
<evidence type="ECO:0000313" key="9">
    <source>
        <dbReference type="Proteomes" id="UP000039046"/>
    </source>
</evidence>
<dbReference type="InterPro" id="IPR008906">
    <property type="entry name" value="HATC_C_dom"/>
</dbReference>
<evidence type="ECO:0000256" key="2">
    <source>
        <dbReference type="ARBA" id="ARBA00022723"/>
    </source>
</evidence>
<feature type="compositionally biased region" description="Polar residues" evidence="6">
    <location>
        <begin position="335"/>
        <end position="357"/>
    </location>
</feature>
<evidence type="ECO:0000256" key="3">
    <source>
        <dbReference type="ARBA" id="ARBA00022771"/>
    </source>
</evidence>
<dbReference type="PANTHER" id="PTHR46481:SF10">
    <property type="entry name" value="ZINC FINGER BED DOMAIN-CONTAINING PROTEIN 39"/>
    <property type="match status" value="1"/>
</dbReference>
<evidence type="ECO:0000256" key="5">
    <source>
        <dbReference type="ARBA" id="ARBA00023242"/>
    </source>
</evidence>
<feature type="domain" description="HAT C-terminal dimerisation" evidence="7">
    <location>
        <begin position="487"/>
        <end position="567"/>
    </location>
</feature>
<dbReference type="SUPFAM" id="SSF53098">
    <property type="entry name" value="Ribonuclease H-like"/>
    <property type="match status" value="1"/>
</dbReference>
<keyword evidence="2" id="KW-0479">Metal-binding</keyword>
<keyword evidence="3" id="KW-0863">Zinc-finger</keyword>
<evidence type="ECO:0000313" key="8">
    <source>
        <dbReference type="EMBL" id="CEJ95178.1"/>
    </source>
</evidence>
<feature type="region of interest" description="Disordered" evidence="6">
    <location>
        <begin position="329"/>
        <end position="364"/>
    </location>
</feature>
<sequence>MSSGRSLRKPSSSLNPNRPGPRSPPPPSYLLPTRLILKPQTKPNLMKSPSALRTARRRQDWDITNQIGTIICDNATNNDTCIKHLFPQLDSSMTDKDAIDRRIRYYGHILNLVSRAFLYGEDSETFKQESQVLDLTDRLDNDLRHWRKKGPIGKLRNIIKFIRSSPQRSERLKQSACELDTSEGFTIYEPSTRELEVILNNDTRWNSTYMMIDRALTKQTHLQTFLIENKLEDDPQSQITEDDILSSEDWRLLVEIKEILEPLYLQTMRCQGWGKGDSHSRLWEIMTSLEYLLDYFEDSKTFFTTPANRDIQLSQSQSLIPHPRKLRYSQKETQLKQSSNSLPRHTRSEYSPSNYQQQDRRSNLRQDSHAYLPISITNAWQKLNDYYIKLGDSPLFAAAVILHPNYSLRWPQERWNGKEQLIWLYDAKKGLEDFWERWYHHDIHSRLTEEYTSQKTNIIATQSSHEDSRYQQWLNRRTIRLSDDSSELDRYFRLDLPQRVDDPVQWWISHQASFPTLSKLALDIFEIPAMAADCERAFSLAKLTLTSQRLSMSSSTLEKVQCLKNWMRRGAVSIGDFNFVESIPDTM</sequence>
<dbReference type="OrthoDB" id="4961446at2759"/>
<proteinExistence type="predicted"/>
<dbReference type="STRING" id="1531966.A0A0A1TSN3"/>
<protein>
    <recommendedName>
        <fullName evidence="7">HAT C-terminal dimerisation domain-containing protein</fullName>
    </recommendedName>
</protein>
<dbReference type="Pfam" id="PF05699">
    <property type="entry name" value="Dimer_Tnp_hAT"/>
    <property type="match status" value="1"/>
</dbReference>
<evidence type="ECO:0000259" key="7">
    <source>
        <dbReference type="Pfam" id="PF05699"/>
    </source>
</evidence>
<organism evidence="8 9">
    <name type="scientific">[Torrubiella] hemipterigena</name>
    <dbReference type="NCBI Taxonomy" id="1531966"/>
    <lineage>
        <taxon>Eukaryota</taxon>
        <taxon>Fungi</taxon>
        <taxon>Dikarya</taxon>
        <taxon>Ascomycota</taxon>
        <taxon>Pezizomycotina</taxon>
        <taxon>Sordariomycetes</taxon>
        <taxon>Hypocreomycetidae</taxon>
        <taxon>Hypocreales</taxon>
        <taxon>Clavicipitaceae</taxon>
        <taxon>Clavicipitaceae incertae sedis</taxon>
        <taxon>'Torrubiella' clade</taxon>
    </lineage>
</organism>
<dbReference type="GO" id="GO:0005634">
    <property type="term" value="C:nucleus"/>
    <property type="evidence" value="ECO:0007669"/>
    <property type="project" value="UniProtKB-SubCell"/>
</dbReference>
<evidence type="ECO:0000256" key="1">
    <source>
        <dbReference type="ARBA" id="ARBA00004123"/>
    </source>
</evidence>
<dbReference type="PANTHER" id="PTHR46481">
    <property type="entry name" value="ZINC FINGER BED DOMAIN-CONTAINING PROTEIN 4"/>
    <property type="match status" value="1"/>
</dbReference>
<evidence type="ECO:0000256" key="6">
    <source>
        <dbReference type="SAM" id="MobiDB-lite"/>
    </source>
</evidence>
<feature type="compositionally biased region" description="Low complexity" evidence="6">
    <location>
        <begin position="1"/>
        <end position="17"/>
    </location>
</feature>
<keyword evidence="4" id="KW-0862">Zinc</keyword>
<dbReference type="GO" id="GO:0008270">
    <property type="term" value="F:zinc ion binding"/>
    <property type="evidence" value="ECO:0007669"/>
    <property type="project" value="UniProtKB-KW"/>
</dbReference>
<dbReference type="InterPro" id="IPR052035">
    <property type="entry name" value="ZnF_BED_domain_contain"/>
</dbReference>
<dbReference type="HOGENOM" id="CLU_009123_10_5_1"/>
<dbReference type="AlphaFoldDB" id="A0A0A1TSN3"/>
<name>A0A0A1TSN3_9HYPO</name>
<accession>A0A0A1TSN3</accession>
<keyword evidence="5" id="KW-0539">Nucleus</keyword>
<feature type="region of interest" description="Disordered" evidence="6">
    <location>
        <begin position="1"/>
        <end position="29"/>
    </location>
</feature>
<dbReference type="Proteomes" id="UP000039046">
    <property type="component" value="Unassembled WGS sequence"/>
</dbReference>
<dbReference type="EMBL" id="CDHN01000009">
    <property type="protein sequence ID" value="CEJ95178.1"/>
    <property type="molecule type" value="Genomic_DNA"/>
</dbReference>
<gene>
    <name evidence="8" type="ORF">VHEMI10675</name>
</gene>
<dbReference type="InterPro" id="IPR012337">
    <property type="entry name" value="RNaseH-like_sf"/>
</dbReference>
<feature type="compositionally biased region" description="Pro residues" evidence="6">
    <location>
        <begin position="18"/>
        <end position="29"/>
    </location>
</feature>
<evidence type="ECO:0000256" key="4">
    <source>
        <dbReference type="ARBA" id="ARBA00022833"/>
    </source>
</evidence>